<accession>A0A8W8MUR9</accession>
<dbReference type="EnsemblMetazoa" id="G35159.1">
    <property type="protein sequence ID" value="G35159.1:cds"/>
    <property type="gene ID" value="G35159"/>
</dbReference>
<protein>
    <recommendedName>
        <fullName evidence="4">Cornifelin</fullName>
    </recommendedName>
</protein>
<feature type="signal peptide" evidence="1">
    <location>
        <begin position="1"/>
        <end position="22"/>
    </location>
</feature>
<evidence type="ECO:0008006" key="4">
    <source>
        <dbReference type="Google" id="ProtNLM"/>
    </source>
</evidence>
<dbReference type="AlphaFoldDB" id="A0A8W8MUR9"/>
<organism evidence="2 3">
    <name type="scientific">Magallana gigas</name>
    <name type="common">Pacific oyster</name>
    <name type="synonym">Crassostrea gigas</name>
    <dbReference type="NCBI Taxonomy" id="29159"/>
    <lineage>
        <taxon>Eukaryota</taxon>
        <taxon>Metazoa</taxon>
        <taxon>Spiralia</taxon>
        <taxon>Lophotrochozoa</taxon>
        <taxon>Mollusca</taxon>
        <taxon>Bivalvia</taxon>
        <taxon>Autobranchia</taxon>
        <taxon>Pteriomorphia</taxon>
        <taxon>Ostreida</taxon>
        <taxon>Ostreoidea</taxon>
        <taxon>Ostreidae</taxon>
        <taxon>Magallana</taxon>
    </lineage>
</organism>
<name>A0A8W8MUR9_MAGGI</name>
<evidence type="ECO:0000256" key="1">
    <source>
        <dbReference type="SAM" id="SignalP"/>
    </source>
</evidence>
<evidence type="ECO:0000313" key="2">
    <source>
        <dbReference type="EnsemblMetazoa" id="G35159.1:cds"/>
    </source>
</evidence>
<evidence type="ECO:0000313" key="3">
    <source>
        <dbReference type="Proteomes" id="UP000005408"/>
    </source>
</evidence>
<feature type="chain" id="PRO_5036480348" description="Cornifelin" evidence="1">
    <location>
        <begin position="23"/>
        <end position="122"/>
    </location>
</feature>
<dbReference type="Proteomes" id="UP000005408">
    <property type="component" value="Unassembled WGS sequence"/>
</dbReference>
<keyword evidence="3" id="KW-1185">Reference proteome</keyword>
<sequence>MFSRRELIATLWLSLTLRNVLISELKVVYSISTRDFTGCAVYWCGNGCYPCYLSSKLNESCCLPFCLPCYPWLIALRVKMRVENNIQGSIMNDCCYVCCCASCVMCQLSREHDYTIANPQTY</sequence>
<reference evidence="2" key="1">
    <citation type="submission" date="2022-08" db="UniProtKB">
        <authorList>
            <consortium name="EnsemblMetazoa"/>
        </authorList>
    </citation>
    <scope>IDENTIFICATION</scope>
    <source>
        <strain evidence="2">05x7-T-G4-1.051#20</strain>
    </source>
</reference>
<keyword evidence="1" id="KW-0732">Signal</keyword>
<proteinExistence type="predicted"/>